<evidence type="ECO:0000256" key="1">
    <source>
        <dbReference type="ARBA" id="ARBA00008725"/>
    </source>
</evidence>
<feature type="binding site" evidence="5">
    <location>
        <begin position="56"/>
        <end position="58"/>
    </location>
    <ligand>
        <name>phosphate</name>
        <dbReference type="ChEBI" id="CHEBI:43474"/>
    </ligand>
</feature>
<reference evidence="8" key="1">
    <citation type="submission" date="2023-07" db="EMBL/GenBank/DDBJ databases">
        <title>Sequencing the genomes of 1000 actinobacteria strains.</title>
        <authorList>
            <person name="Klenk H.-P."/>
        </authorList>
    </citation>
    <scope>NUCLEOTIDE SEQUENCE</scope>
    <source>
        <strain evidence="8">DSM 45977</strain>
    </source>
</reference>
<feature type="signal peptide" evidence="6">
    <location>
        <begin position="1"/>
        <end position="22"/>
    </location>
</feature>
<feature type="binding site" evidence="5">
    <location>
        <position position="86"/>
    </location>
    <ligand>
        <name>phosphate</name>
        <dbReference type="ChEBI" id="CHEBI:43474"/>
    </ligand>
</feature>
<evidence type="ECO:0000313" key="8">
    <source>
        <dbReference type="EMBL" id="MDR7302217.1"/>
    </source>
</evidence>
<feature type="chain" id="PRO_5042177351" description="Phosphate-binding protein" evidence="6">
    <location>
        <begin position="23"/>
        <end position="373"/>
    </location>
</feature>
<proteinExistence type="inferred from homology"/>
<dbReference type="PROSITE" id="PS51257">
    <property type="entry name" value="PROKAR_LIPOPROTEIN"/>
    <property type="match status" value="1"/>
</dbReference>
<dbReference type="Proteomes" id="UP001180845">
    <property type="component" value="Unassembled WGS sequence"/>
</dbReference>
<dbReference type="InterPro" id="IPR005673">
    <property type="entry name" value="ABC_phos-bd_PstS"/>
</dbReference>
<sequence length="373" mass="39304">MRIKRHRAALGFLAAGMLLLSACGTDKNIPKGWEMNPELKSLQVECGTEPVVAEGSSAQKNAMDIFARAYGIKCEGQKLTYTASGSGKGVAAFTAGHVDFAGSDEPLNKEAGEVAAAAKRCDGNPAWNIPMVFGPLAITYNVPGVDDLVLSPEVIAKIYQGEITRWNDPAIRKLNPDAQLPAIDVVPFYRSDESGTSANFQKYLATATEGLWTGEGKTFRPGAGVGQGRSGSDQVTASVKQSEGGITYASWAYPKNAGLDIARIDSGNGPVALTGEAVSKAIDSAKISGQGHDLRLNLRSIYGNDKPGVYPLVLATYEIVCSKGYSPETAQGVKAALKVAANVNPETLEQAGFVALPPKFKREVLDAISAIQP</sequence>
<evidence type="ECO:0000256" key="3">
    <source>
        <dbReference type="ARBA" id="ARBA00022592"/>
    </source>
</evidence>
<keyword evidence="2 4" id="KW-0813">Transport</keyword>
<evidence type="ECO:0000256" key="4">
    <source>
        <dbReference type="PIRNR" id="PIRNR002756"/>
    </source>
</evidence>
<evidence type="ECO:0000256" key="6">
    <source>
        <dbReference type="SAM" id="SignalP"/>
    </source>
</evidence>
<protein>
    <recommendedName>
        <fullName evidence="4">Phosphate-binding protein</fullName>
    </recommendedName>
</protein>
<gene>
    <name evidence="8" type="ORF">JOF55_002398</name>
</gene>
<evidence type="ECO:0000313" key="9">
    <source>
        <dbReference type="Proteomes" id="UP001180845"/>
    </source>
</evidence>
<feature type="binding site" evidence="5">
    <location>
        <begin position="194"/>
        <end position="196"/>
    </location>
    <ligand>
        <name>phosphate</name>
        <dbReference type="ChEBI" id="CHEBI:43474"/>
    </ligand>
</feature>
<dbReference type="AlphaFoldDB" id="A0AAE4CNN3"/>
<keyword evidence="3 4" id="KW-0592">Phosphate transport</keyword>
<keyword evidence="6" id="KW-0732">Signal</keyword>
<dbReference type="SUPFAM" id="SSF53850">
    <property type="entry name" value="Periplasmic binding protein-like II"/>
    <property type="match status" value="1"/>
</dbReference>
<evidence type="ECO:0000256" key="2">
    <source>
        <dbReference type="ARBA" id="ARBA00022448"/>
    </source>
</evidence>
<organism evidence="8 9">
    <name type="scientific">Haloactinomyces albus</name>
    <dbReference type="NCBI Taxonomy" id="1352928"/>
    <lineage>
        <taxon>Bacteria</taxon>
        <taxon>Bacillati</taxon>
        <taxon>Actinomycetota</taxon>
        <taxon>Actinomycetes</taxon>
        <taxon>Actinopolysporales</taxon>
        <taxon>Actinopolysporaceae</taxon>
        <taxon>Haloactinomyces</taxon>
    </lineage>
</organism>
<dbReference type="GO" id="GO:0042301">
    <property type="term" value="F:phosphate ion binding"/>
    <property type="evidence" value="ECO:0007669"/>
    <property type="project" value="InterPro"/>
</dbReference>
<dbReference type="InterPro" id="IPR024370">
    <property type="entry name" value="PBP_domain"/>
</dbReference>
<dbReference type="GO" id="GO:0035435">
    <property type="term" value="P:phosphate ion transmembrane transport"/>
    <property type="evidence" value="ECO:0007669"/>
    <property type="project" value="InterPro"/>
</dbReference>
<name>A0AAE4CNN3_9ACTN</name>
<dbReference type="InterPro" id="IPR050962">
    <property type="entry name" value="Phosphate-bind_PstS"/>
</dbReference>
<dbReference type="PIRSF" id="PIRSF002756">
    <property type="entry name" value="PstS"/>
    <property type="match status" value="1"/>
</dbReference>
<dbReference type="RefSeq" id="WP_310273561.1">
    <property type="nucleotide sequence ID" value="NZ_JAVDXW010000001.1"/>
</dbReference>
<evidence type="ECO:0000259" key="7">
    <source>
        <dbReference type="Pfam" id="PF12849"/>
    </source>
</evidence>
<keyword evidence="9" id="KW-1185">Reference proteome</keyword>
<dbReference type="Gene3D" id="3.40.190.10">
    <property type="entry name" value="Periplasmic binding protein-like II"/>
    <property type="match status" value="2"/>
</dbReference>
<dbReference type="PANTHER" id="PTHR42996">
    <property type="entry name" value="PHOSPHATE-BINDING PROTEIN PSTS"/>
    <property type="match status" value="1"/>
</dbReference>
<feature type="domain" description="PBP" evidence="7">
    <location>
        <begin position="48"/>
        <end position="331"/>
    </location>
</feature>
<dbReference type="GO" id="GO:0043190">
    <property type="term" value="C:ATP-binding cassette (ABC) transporter complex"/>
    <property type="evidence" value="ECO:0007669"/>
    <property type="project" value="InterPro"/>
</dbReference>
<comment type="caution">
    <text evidence="8">The sequence shown here is derived from an EMBL/GenBank/DDBJ whole genome shotgun (WGS) entry which is preliminary data.</text>
</comment>
<dbReference type="NCBIfam" id="TIGR00975">
    <property type="entry name" value="3a0107s03"/>
    <property type="match status" value="1"/>
</dbReference>
<evidence type="ECO:0000256" key="5">
    <source>
        <dbReference type="PIRSR" id="PIRSR002756-1"/>
    </source>
</evidence>
<feature type="binding site" evidence="5">
    <location>
        <position position="104"/>
    </location>
    <ligand>
        <name>phosphate</name>
        <dbReference type="ChEBI" id="CHEBI:43474"/>
    </ligand>
</feature>
<accession>A0AAE4CNN3</accession>
<dbReference type="PANTHER" id="PTHR42996:SF1">
    <property type="entry name" value="PHOSPHATE-BINDING PROTEIN PSTS"/>
    <property type="match status" value="1"/>
</dbReference>
<dbReference type="EMBL" id="JAVDXW010000001">
    <property type="protein sequence ID" value="MDR7302217.1"/>
    <property type="molecule type" value="Genomic_DNA"/>
</dbReference>
<dbReference type="Pfam" id="PF12849">
    <property type="entry name" value="PBP_like_2"/>
    <property type="match status" value="1"/>
</dbReference>
<comment type="similarity">
    <text evidence="1 4">Belongs to the PstS family.</text>
</comment>
<dbReference type="CDD" id="cd13565">
    <property type="entry name" value="PBP2_PstS"/>
    <property type="match status" value="1"/>
</dbReference>